<feature type="compositionally biased region" description="Polar residues" evidence="1">
    <location>
        <begin position="396"/>
        <end position="408"/>
    </location>
</feature>
<dbReference type="EMBL" id="OZ034826">
    <property type="protein sequence ID" value="CAL1681443.1"/>
    <property type="molecule type" value="Genomic_DNA"/>
</dbReference>
<evidence type="ECO:0000313" key="3">
    <source>
        <dbReference type="Proteomes" id="UP001497644"/>
    </source>
</evidence>
<dbReference type="Proteomes" id="UP001497644">
    <property type="component" value="Chromosome 3"/>
</dbReference>
<feature type="region of interest" description="Disordered" evidence="1">
    <location>
        <begin position="493"/>
        <end position="513"/>
    </location>
</feature>
<sequence>MVPNRMDNKPTITSESFNFDQYSLDQVSQLQMSLHVLSSLAFIYDNNSSLKNDISETLDIVNSTKSFYENLILFNNNTQNEYNSLALKILQYDSDKIHITSKSLLSNLIEKMSKITLRVYNKYTKEKYKLIKKLCNLKNVLPDDEFLKQLTENNQLFKNYDKSCFSNYSSNKLNTKTTGKRNTKIKNVKEQIREADNTVVHAKYDKESSQKIYDGDRKSSLKKESTKRLNEHSYATTKFFQNGGDKIYNTSQLLFSDSIEKINGKTLNKHTCTKYNEATHEWIKNKRHKDSNVVLEQSAEDGEENNRDSVNWSTKENDYLQSIGIQKDTCPLSTNCPRFNIDVPTLPTTSSCKTENCIVNSNNKHDANSKESVLDYESSAKVLFEKSRSKEKDYSKSSGSTKKVFNNDNKSIKGKKKIFPQDEMKNRMSEHTINYHKSKRSSFNSRATKQDDQDYINMDWLSDNERFYYMRKKQRQHGASDWYFQRVRSRRNARRRAEDIYQRNNKQFWKKRR</sequence>
<proteinExistence type="predicted"/>
<evidence type="ECO:0000313" key="2">
    <source>
        <dbReference type="EMBL" id="CAL1681443.1"/>
    </source>
</evidence>
<evidence type="ECO:0000256" key="1">
    <source>
        <dbReference type="SAM" id="MobiDB-lite"/>
    </source>
</evidence>
<dbReference type="AlphaFoldDB" id="A0AAV2NPU9"/>
<protein>
    <submittedName>
        <fullName evidence="2">Uncharacterized protein</fullName>
    </submittedName>
</protein>
<reference evidence="2" key="1">
    <citation type="submission" date="2024-04" db="EMBL/GenBank/DDBJ databases">
        <authorList>
            <consortium name="Molecular Ecology Group"/>
        </authorList>
    </citation>
    <scope>NUCLEOTIDE SEQUENCE</scope>
</reference>
<feature type="region of interest" description="Disordered" evidence="1">
    <location>
        <begin position="387"/>
        <end position="408"/>
    </location>
</feature>
<organism evidence="2 3">
    <name type="scientific">Lasius platythorax</name>
    <dbReference type="NCBI Taxonomy" id="488582"/>
    <lineage>
        <taxon>Eukaryota</taxon>
        <taxon>Metazoa</taxon>
        <taxon>Ecdysozoa</taxon>
        <taxon>Arthropoda</taxon>
        <taxon>Hexapoda</taxon>
        <taxon>Insecta</taxon>
        <taxon>Pterygota</taxon>
        <taxon>Neoptera</taxon>
        <taxon>Endopterygota</taxon>
        <taxon>Hymenoptera</taxon>
        <taxon>Apocrita</taxon>
        <taxon>Aculeata</taxon>
        <taxon>Formicoidea</taxon>
        <taxon>Formicidae</taxon>
        <taxon>Formicinae</taxon>
        <taxon>Lasius</taxon>
        <taxon>Lasius</taxon>
    </lineage>
</organism>
<keyword evidence="3" id="KW-1185">Reference proteome</keyword>
<accession>A0AAV2NPU9</accession>
<gene>
    <name evidence="2" type="ORF">LPLAT_LOCUS7470</name>
</gene>
<name>A0AAV2NPU9_9HYME</name>